<keyword evidence="1" id="KW-0472">Membrane</keyword>
<gene>
    <name evidence="2" type="ORF">QBC47DRAFT_385061</name>
</gene>
<feature type="transmembrane region" description="Helical" evidence="1">
    <location>
        <begin position="66"/>
        <end position="84"/>
    </location>
</feature>
<name>A0AAJ0B8V7_9PEZI</name>
<protein>
    <submittedName>
        <fullName evidence="2">Uncharacterized protein</fullName>
    </submittedName>
</protein>
<feature type="transmembrane region" description="Helical" evidence="1">
    <location>
        <begin position="474"/>
        <end position="497"/>
    </location>
</feature>
<keyword evidence="3" id="KW-1185">Reference proteome</keyword>
<feature type="transmembrane region" description="Helical" evidence="1">
    <location>
        <begin position="24"/>
        <end position="46"/>
    </location>
</feature>
<feature type="transmembrane region" description="Helical" evidence="1">
    <location>
        <begin position="444"/>
        <end position="462"/>
    </location>
</feature>
<dbReference type="PANTHER" id="PTHR35043">
    <property type="entry name" value="TRANSCRIPTION FACTOR DOMAIN-CONTAINING PROTEIN"/>
    <property type="match status" value="1"/>
</dbReference>
<evidence type="ECO:0000256" key="1">
    <source>
        <dbReference type="SAM" id="Phobius"/>
    </source>
</evidence>
<evidence type="ECO:0000313" key="3">
    <source>
        <dbReference type="Proteomes" id="UP001239445"/>
    </source>
</evidence>
<feature type="transmembrane region" description="Helical" evidence="1">
    <location>
        <begin position="542"/>
        <end position="563"/>
    </location>
</feature>
<organism evidence="2 3">
    <name type="scientific">Echria macrotheca</name>
    <dbReference type="NCBI Taxonomy" id="438768"/>
    <lineage>
        <taxon>Eukaryota</taxon>
        <taxon>Fungi</taxon>
        <taxon>Dikarya</taxon>
        <taxon>Ascomycota</taxon>
        <taxon>Pezizomycotina</taxon>
        <taxon>Sordariomycetes</taxon>
        <taxon>Sordariomycetidae</taxon>
        <taxon>Sordariales</taxon>
        <taxon>Schizotheciaceae</taxon>
        <taxon>Echria</taxon>
    </lineage>
</organism>
<dbReference type="EMBL" id="MU839836">
    <property type="protein sequence ID" value="KAK1753845.1"/>
    <property type="molecule type" value="Genomic_DNA"/>
</dbReference>
<sequence>MAIDFGVASNETVWRPEPATRGTFGLLSSCVITMILCIWTSLHLNIPDVDEPRIKYLPPLHTLRKAWWVLVGLFAPEVVTWVAFEQFRDARHLRNRMNELLFDKRSPDVEAPPVVRSGGRKNKWTLTHGFYANMGGFVFDADVLQQDILPHGRRRVTLTSLGMVELAKIAPHLVPDINIAHIRDKSKANGFAKTIALLQATWFGAQCISRLALGLTVSLLELNTLAHAICAVAVYLLWWSKPLDIEEPTPIRGPGTELICSGLVMRGIGLDFRMEGLGWRISDEPIKLVYNNTEIGFDQRVDSRGVSGFVLNMKKGEREKFFRTQLLGIGLDHDKDDQGGHQVHGFRLYMGQSLSGFAFSRFYRNTIHSSQQSSSAPLSIGRPYIVLTKTDIARFSMAQQCYEQHPSLVPTGVWVQQFVVHRSSVIVLKKRRTPGSDHDSSTDFYVGLFIAGLAYGSLHLLAWNPPVRSHAEVLIWRISAVSVIAFVPALLSLVGLYTAAGLASKSVAKTYQKHTPQATKRKWQGLIDRCQEISNTLESCTIILFFVIAAIATCLYLAGRVYLVVECFISVPRLPPSVFETLTWSQYFPHLI</sequence>
<dbReference type="PANTHER" id="PTHR35043:SF9">
    <property type="match status" value="1"/>
</dbReference>
<keyword evidence="1" id="KW-1133">Transmembrane helix</keyword>
<dbReference type="Proteomes" id="UP001239445">
    <property type="component" value="Unassembled WGS sequence"/>
</dbReference>
<evidence type="ECO:0000313" key="2">
    <source>
        <dbReference type="EMBL" id="KAK1753845.1"/>
    </source>
</evidence>
<accession>A0AAJ0B8V7</accession>
<keyword evidence="1" id="KW-0812">Transmembrane</keyword>
<dbReference type="AlphaFoldDB" id="A0AAJ0B8V7"/>
<proteinExistence type="predicted"/>
<reference evidence="2" key="1">
    <citation type="submission" date="2023-06" db="EMBL/GenBank/DDBJ databases">
        <title>Genome-scale phylogeny and comparative genomics of the fungal order Sordariales.</title>
        <authorList>
            <consortium name="Lawrence Berkeley National Laboratory"/>
            <person name="Hensen N."/>
            <person name="Bonometti L."/>
            <person name="Westerberg I."/>
            <person name="Brannstrom I.O."/>
            <person name="Guillou S."/>
            <person name="Cros-Aarteil S."/>
            <person name="Calhoun S."/>
            <person name="Haridas S."/>
            <person name="Kuo A."/>
            <person name="Mondo S."/>
            <person name="Pangilinan J."/>
            <person name="Riley R."/>
            <person name="Labutti K."/>
            <person name="Andreopoulos B."/>
            <person name="Lipzen A."/>
            <person name="Chen C."/>
            <person name="Yanf M."/>
            <person name="Daum C."/>
            <person name="Ng V."/>
            <person name="Clum A."/>
            <person name="Steindorff A."/>
            <person name="Ohm R."/>
            <person name="Martin F."/>
            <person name="Silar P."/>
            <person name="Natvig D."/>
            <person name="Lalanne C."/>
            <person name="Gautier V."/>
            <person name="Ament-Velasquez S.L."/>
            <person name="Kruys A."/>
            <person name="Hutchinson M.I."/>
            <person name="Powell A.J."/>
            <person name="Barry K."/>
            <person name="Miller A.N."/>
            <person name="Grigoriev I.V."/>
            <person name="Debuchy R."/>
            <person name="Gladieux P."/>
            <person name="Thoren M.H."/>
            <person name="Johannesson H."/>
        </authorList>
    </citation>
    <scope>NUCLEOTIDE SEQUENCE</scope>
    <source>
        <strain evidence="2">PSN4</strain>
    </source>
</reference>
<comment type="caution">
    <text evidence="2">The sequence shown here is derived from an EMBL/GenBank/DDBJ whole genome shotgun (WGS) entry which is preliminary data.</text>
</comment>